<dbReference type="PANTHER" id="PTHR43081">
    <property type="entry name" value="ADENYLATE CYCLASE, TERMINAL-DIFFERENTIATION SPECIFIC-RELATED"/>
    <property type="match status" value="1"/>
</dbReference>
<evidence type="ECO:0000313" key="4">
    <source>
        <dbReference type="EMBL" id="MDI4644936.1"/>
    </source>
</evidence>
<name>A0ABT6TDQ3_9BACL</name>
<keyword evidence="2" id="KW-0472">Membrane</keyword>
<gene>
    <name evidence="4" type="ORF">KB449_08185</name>
</gene>
<dbReference type="EMBL" id="JAGRPV010000001">
    <property type="protein sequence ID" value="MDI4644936.1"/>
    <property type="molecule type" value="Genomic_DNA"/>
</dbReference>
<dbReference type="PROSITE" id="PS50125">
    <property type="entry name" value="GUANYLATE_CYCLASE_2"/>
    <property type="match status" value="1"/>
</dbReference>
<dbReference type="Gene3D" id="3.30.70.1230">
    <property type="entry name" value="Nucleotide cyclase"/>
    <property type="match status" value="1"/>
</dbReference>
<accession>A0ABT6TDQ3</accession>
<dbReference type="InterPro" id="IPR050697">
    <property type="entry name" value="Adenylyl/Guanylyl_Cyclase_3/4"/>
</dbReference>
<protein>
    <submittedName>
        <fullName evidence="4">Adenylate/guanylate cyclase domain-containing protein</fullName>
        <ecNumber evidence="4">4.6.1.-</ecNumber>
    </submittedName>
</protein>
<dbReference type="InterPro" id="IPR001054">
    <property type="entry name" value="A/G_cyclase"/>
</dbReference>
<dbReference type="PANTHER" id="PTHR43081:SF1">
    <property type="entry name" value="ADENYLATE CYCLASE, TERMINAL-DIFFERENTIATION SPECIFIC"/>
    <property type="match status" value="1"/>
</dbReference>
<feature type="transmembrane region" description="Helical" evidence="2">
    <location>
        <begin position="310"/>
        <end position="330"/>
    </location>
</feature>
<dbReference type="SMART" id="SM00044">
    <property type="entry name" value="CYCc"/>
    <property type="match status" value="1"/>
</dbReference>
<evidence type="ECO:0000256" key="1">
    <source>
        <dbReference type="ARBA" id="ARBA00005381"/>
    </source>
</evidence>
<feature type="domain" description="Guanylate cyclase" evidence="3">
    <location>
        <begin position="429"/>
        <end position="561"/>
    </location>
</feature>
<dbReference type="Pfam" id="PF00211">
    <property type="entry name" value="Guanylate_cyc"/>
    <property type="match status" value="1"/>
</dbReference>
<feature type="transmembrane region" description="Helical" evidence="2">
    <location>
        <begin position="337"/>
        <end position="357"/>
    </location>
</feature>
<comment type="caution">
    <text evidence="4">The sequence shown here is derived from an EMBL/GenBank/DDBJ whole genome shotgun (WGS) entry which is preliminary data.</text>
</comment>
<dbReference type="CDD" id="cd07302">
    <property type="entry name" value="CHD"/>
    <property type="match status" value="1"/>
</dbReference>
<dbReference type="Pfam" id="PF05226">
    <property type="entry name" value="CHASE2"/>
    <property type="match status" value="1"/>
</dbReference>
<dbReference type="RefSeq" id="WP_282907904.1">
    <property type="nucleotide sequence ID" value="NZ_JAGRPV010000001.1"/>
</dbReference>
<comment type="similarity">
    <text evidence="1">Belongs to the adenylyl cyclase class-3 family.</text>
</comment>
<organism evidence="4 5">
    <name type="scientific">Cohnella hashimotonis</name>
    <dbReference type="NCBI Taxonomy" id="2826895"/>
    <lineage>
        <taxon>Bacteria</taxon>
        <taxon>Bacillati</taxon>
        <taxon>Bacillota</taxon>
        <taxon>Bacilli</taxon>
        <taxon>Bacillales</taxon>
        <taxon>Paenibacillaceae</taxon>
        <taxon>Cohnella</taxon>
    </lineage>
</organism>
<evidence type="ECO:0000256" key="2">
    <source>
        <dbReference type="SAM" id="Phobius"/>
    </source>
</evidence>
<sequence>MREKIKRLAIAMNVLLLIALFFAHNERWLGRLDNMLYDYNMKQAAGKPPKDVVVVAIDNDSLAELGRFPWDRAVYAPFLDMLNQPGSEPKAIGFDITFNEETNADSDQAFADALAAYDNVILPVIGQTEGDVFGETVARPDALLKAYRIDGPLPQFAEHAKLANINRVASPDGVIRQTWLKIQDANGAVYPSLAYMAAGMAGADLSAYDKMTDPGKIFEKNNAVAKNTITIDYMLNTEDVTTVSFSRVLNGEIDPSVFKDSVVLVGFTAVGLSDDSGQDSGTTPIEKKMQLVYVHANIVNQLLSGTAVDYAPAWTIWLGGLALFLLFILLPWRLKNIYSILLYLAAASGLVYGQMLAYSAYKIQIGVSDTILAVTLAYLTNVSLKSYLESAQKHFVTRQFGRYISPDLVKQIVSQDIDIKLGGDSKTITVLFLDIRGFTPLSEKLTPPELVDTLNTMFNMITETTLSNRGTIDKFIGDAAMILFNAPLDVEDHERLAVKTAYEIQQGMKEIRRAIREKYGCEVNVGIGIHTGTVVVGNIGSYLRVDYTAIGDNVNIAARIESQTKPGQIMVSDAVYAKTAAYFRFDDGEDRMFKGKSQPIRVYELLGVAGESVPTIAASKADFNAI</sequence>
<dbReference type="SUPFAM" id="SSF55073">
    <property type="entry name" value="Nucleotide cyclase"/>
    <property type="match status" value="1"/>
</dbReference>
<reference evidence="4" key="1">
    <citation type="submission" date="2023-04" db="EMBL/GenBank/DDBJ databases">
        <title>Comparative genomic analysis of Cohnella hashimotonis sp. nov., isolated from the International Space Station.</title>
        <authorList>
            <person name="Venkateswaran K."/>
            <person name="Simpson A."/>
        </authorList>
    </citation>
    <scope>NUCLEOTIDE SEQUENCE</scope>
    <source>
        <strain evidence="4">F6_2S_P_1</strain>
    </source>
</reference>
<dbReference type="GO" id="GO:0016829">
    <property type="term" value="F:lyase activity"/>
    <property type="evidence" value="ECO:0007669"/>
    <property type="project" value="UniProtKB-KW"/>
</dbReference>
<dbReference type="InterPro" id="IPR029787">
    <property type="entry name" value="Nucleotide_cyclase"/>
</dbReference>
<evidence type="ECO:0000313" key="5">
    <source>
        <dbReference type="Proteomes" id="UP001161691"/>
    </source>
</evidence>
<keyword evidence="2" id="KW-1133">Transmembrane helix</keyword>
<dbReference type="InterPro" id="IPR007890">
    <property type="entry name" value="CHASE2"/>
</dbReference>
<evidence type="ECO:0000259" key="3">
    <source>
        <dbReference type="PROSITE" id="PS50125"/>
    </source>
</evidence>
<dbReference type="EC" id="4.6.1.-" evidence="4"/>
<proteinExistence type="inferred from homology"/>
<keyword evidence="5" id="KW-1185">Reference proteome</keyword>
<dbReference type="SMART" id="SM01080">
    <property type="entry name" value="CHASE2"/>
    <property type="match status" value="1"/>
</dbReference>
<keyword evidence="2" id="KW-0812">Transmembrane</keyword>
<keyword evidence="4" id="KW-0456">Lyase</keyword>
<dbReference type="Proteomes" id="UP001161691">
    <property type="component" value="Unassembled WGS sequence"/>
</dbReference>